<reference evidence="1" key="1">
    <citation type="journal article" date="1999" name="Methods Enzymol.">
        <title>High-efficiency full-length cDNA cloning.</title>
        <authorList>
            <person name="Carninci P."/>
            <person name="Hayashizaki Y."/>
        </authorList>
    </citation>
    <scope>NUCLEOTIDE SEQUENCE</scope>
    <source>
        <strain evidence="1">C57BL/6J</strain>
        <tissue evidence="1">Head</tissue>
    </source>
</reference>
<reference evidence="1" key="7">
    <citation type="journal article" date="2005" name="Science">
        <title>The Transcriptional Landscape of the Mammalian Genome.</title>
        <authorList>
            <consortium name="The FANTOM Consortium"/>
            <consortium name="Riken Genome Exploration Research Group and Genome Science Group (Genome Network Project Core Group)"/>
        </authorList>
    </citation>
    <scope>NUCLEOTIDE SEQUENCE</scope>
    <source>
        <strain evidence="1">C57BL/6J</strain>
        <tissue evidence="1">Head</tissue>
    </source>
</reference>
<accession>Q8C3D7</accession>
<dbReference type="EMBL" id="AK086199">
    <property type="protein sequence ID" value="BAC39629.1"/>
    <property type="molecule type" value="mRNA"/>
</dbReference>
<reference evidence="1" key="8">
    <citation type="journal article" date="2005" name="Science">
        <title>Antisense Transcription in the Mammalian Transcriptome.</title>
        <authorList>
            <consortium name="RIKEN Genome Exploration Research Group and Genome Science Group (Genome Network Project Core Group) and the FANTOM Consortium"/>
        </authorList>
    </citation>
    <scope>NUCLEOTIDE SEQUENCE</scope>
    <source>
        <strain evidence="1">C57BL/6J</strain>
        <tissue evidence="1">Head</tissue>
    </source>
</reference>
<protein>
    <submittedName>
        <fullName evidence="1">Uncharacterized protein</fullName>
    </submittedName>
</protein>
<reference evidence="1" key="6">
    <citation type="submission" date="2002-04" db="EMBL/GenBank/DDBJ databases">
        <authorList>
            <person name="Adachi J."/>
            <person name="Aizawa K."/>
            <person name="Akimura T."/>
            <person name="Arakawa T."/>
            <person name="Bono H."/>
            <person name="Carninci P."/>
            <person name="Fukuda S."/>
            <person name="Furuno M."/>
            <person name="Hanagaki T."/>
            <person name="Hara A."/>
            <person name="Hashizume W."/>
            <person name="Hayashida K."/>
            <person name="Hayatsu N."/>
            <person name="Hiramoto K."/>
            <person name="Hiraoka T."/>
            <person name="Hirozane T."/>
            <person name="Hori F."/>
            <person name="Imotani K."/>
            <person name="Ishii Y."/>
            <person name="Itoh M."/>
            <person name="Kagawa I."/>
            <person name="Kasukawa T."/>
            <person name="Katoh H."/>
            <person name="Kawai J."/>
            <person name="Kojima Y."/>
            <person name="Kondo S."/>
            <person name="Konno H."/>
            <person name="Kouda M."/>
            <person name="Koya S."/>
            <person name="Kurihara C."/>
            <person name="Matsuyama T."/>
            <person name="Miyazaki A."/>
            <person name="Murata M."/>
            <person name="Nakamura M."/>
            <person name="Nishi K."/>
            <person name="Nomura K."/>
            <person name="Numazaki R."/>
            <person name="Ohno M."/>
            <person name="Ohsato N."/>
            <person name="Okazaki Y."/>
            <person name="Saito R."/>
            <person name="Saitoh H."/>
            <person name="Sakai C."/>
            <person name="Sakai K."/>
            <person name="Sakazume N."/>
            <person name="Sano H."/>
            <person name="Sasaki D."/>
            <person name="Shibata K."/>
            <person name="Shinagawa A."/>
            <person name="Shiraki T."/>
            <person name="Sogabe Y."/>
            <person name="Tagami M."/>
            <person name="Tagawa A."/>
            <person name="Takahashi F."/>
            <person name="Takaku-Akahira S."/>
            <person name="Takeda Y."/>
            <person name="Tanaka T."/>
            <person name="Tomaru A."/>
            <person name="Toya T."/>
            <person name="Yasunishi A."/>
            <person name="Muramatsu M."/>
            <person name="Hayashizaki Y."/>
        </authorList>
    </citation>
    <scope>NUCLEOTIDE SEQUENCE</scope>
    <source>
        <strain evidence="1">C57BL/6J</strain>
        <tissue evidence="1">Head</tissue>
    </source>
</reference>
<dbReference type="OrthoDB" id="9633766at2759"/>
<reference evidence="1" key="2">
    <citation type="journal article" date="2000" name="Genome Res.">
        <title>Normalization and subtraction of cap-trapper-selected cDNAs to prepare full-length cDNA libraries for rapid discovery of new genes.</title>
        <authorList>
            <person name="Carninci P."/>
            <person name="Shibata Y."/>
            <person name="Hayatsu N."/>
            <person name="Sugahara Y."/>
            <person name="Shibata K."/>
            <person name="Itoh M."/>
            <person name="Konno H."/>
            <person name="Okazaki Y."/>
            <person name="Muramatsu M."/>
            <person name="Hayashizaki Y."/>
        </authorList>
    </citation>
    <scope>NUCLEOTIDE SEQUENCE</scope>
    <source>
        <strain evidence="1">C57BL/6J</strain>
        <tissue evidence="1">Head</tissue>
    </source>
</reference>
<name>Q8C3D7_MOUSE</name>
<gene>
    <name evidence="2" type="primary">E130114P18Rik</name>
</gene>
<dbReference type="AlphaFoldDB" id="Q8C3D7"/>
<evidence type="ECO:0000313" key="2">
    <source>
        <dbReference type="MGI" id="MGI:2442873"/>
    </source>
</evidence>
<dbReference type="MGI" id="MGI:2442873">
    <property type="gene designation" value="E130114P18Rik"/>
</dbReference>
<reference evidence="1" key="4">
    <citation type="journal article" date="2001" name="Nature">
        <title>Functional annotation of a full-length mouse cDNA collection.</title>
        <authorList>
            <consortium name="The RIKEN Genome Exploration Research Group Phase II Team and the FANTOM Consortium"/>
        </authorList>
    </citation>
    <scope>NUCLEOTIDE SEQUENCE</scope>
    <source>
        <strain evidence="1">C57BL/6J</strain>
        <tissue evidence="1">Head</tissue>
    </source>
</reference>
<proteinExistence type="evidence at transcript level"/>
<reference evidence="1" key="5">
    <citation type="journal article" date="2002" name="Nature">
        <title>Analysis of the mouse transcriptome based on functional annotation of 60,770 full-length cDNAs.</title>
        <authorList>
            <consortium name="The FANTOM Consortium and the RIKEN Genome Exploration Research Group Phase I and II Team"/>
        </authorList>
    </citation>
    <scope>NUCLEOTIDE SEQUENCE</scope>
    <source>
        <strain evidence="1">C57BL/6J</strain>
        <tissue evidence="1">Head</tissue>
    </source>
</reference>
<dbReference type="AGR" id="MGI:2442873"/>
<organism evidence="1">
    <name type="scientific">Mus musculus</name>
    <name type="common">Mouse</name>
    <dbReference type="NCBI Taxonomy" id="10090"/>
    <lineage>
        <taxon>Eukaryota</taxon>
        <taxon>Metazoa</taxon>
        <taxon>Chordata</taxon>
        <taxon>Craniata</taxon>
        <taxon>Vertebrata</taxon>
        <taxon>Euteleostomi</taxon>
        <taxon>Mammalia</taxon>
        <taxon>Eutheria</taxon>
        <taxon>Euarchontoglires</taxon>
        <taxon>Glires</taxon>
        <taxon>Rodentia</taxon>
        <taxon>Myomorpha</taxon>
        <taxon>Muroidea</taxon>
        <taxon>Muridae</taxon>
        <taxon>Murinae</taxon>
        <taxon>Mus</taxon>
        <taxon>Mus</taxon>
    </lineage>
</organism>
<dbReference type="UCSC" id="uc008ttp.1">
    <property type="organism name" value="mouse"/>
</dbReference>
<evidence type="ECO:0000313" key="1">
    <source>
        <dbReference type="EMBL" id="BAC39629.1"/>
    </source>
</evidence>
<sequence>MDLLPVQRTRVLGSPSVHLAEAWHKSQPSSRAARYMTLHCAACHPGTASLSKVCLCLVIDTLPGAQDSKGKDSGLPSRCTLALAEEAGTGAGYQKITMQDAKIERQLIVLPSCDTFQPWQ</sequence>
<reference evidence="1" key="3">
    <citation type="journal article" date="2000" name="Genome Res.">
        <title>RIKEN integrated sequence analysis (RISA) system--384-format sequencing pipeline with 384 multicapillary sequencer.</title>
        <authorList>
            <person name="Shibata K."/>
            <person name="Itoh M."/>
            <person name="Aizawa K."/>
            <person name="Nagaoka S."/>
            <person name="Sasaki N."/>
            <person name="Carninci P."/>
            <person name="Konno H."/>
            <person name="Akiyama J."/>
            <person name="Nishi K."/>
            <person name="Kitsunai T."/>
            <person name="Tashiro H."/>
            <person name="Itoh M."/>
            <person name="Sumi N."/>
            <person name="Ishii Y."/>
            <person name="Nakamura S."/>
            <person name="Hazama M."/>
            <person name="Nishine T."/>
            <person name="Harada A."/>
            <person name="Yamamoto R."/>
            <person name="Matsumoto H."/>
            <person name="Sakaguchi S."/>
            <person name="Ikegami T."/>
            <person name="Kashiwagi K."/>
            <person name="Fujiwake S."/>
            <person name="Inoue K."/>
            <person name="Togawa Y."/>
            <person name="Izawa M."/>
            <person name="Ohara E."/>
            <person name="Watahiki M."/>
            <person name="Yoneda Y."/>
            <person name="Ishikawa T."/>
            <person name="Ozawa K."/>
            <person name="Tanaka T."/>
            <person name="Matsuura S."/>
            <person name="Kawai J."/>
            <person name="Okazaki Y."/>
            <person name="Muramatsu M."/>
            <person name="Inoue Y."/>
            <person name="Kira A."/>
            <person name="Hayashizaki Y."/>
        </authorList>
    </citation>
    <scope>NUCLEOTIDE SEQUENCE</scope>
    <source>
        <strain evidence="1">C57BL/6J</strain>
        <tissue evidence="1">Head</tissue>
    </source>
</reference>